<evidence type="ECO:0000313" key="1">
    <source>
        <dbReference type="EMBL" id="KAG8626898.1"/>
    </source>
</evidence>
<keyword evidence="2" id="KW-1185">Reference proteome</keyword>
<protein>
    <submittedName>
        <fullName evidence="1">Uncharacterized protein</fullName>
    </submittedName>
</protein>
<comment type="caution">
    <text evidence="1">The sequence shown here is derived from an EMBL/GenBank/DDBJ whole genome shotgun (WGS) entry which is preliminary data.</text>
</comment>
<proteinExistence type="predicted"/>
<reference evidence="1" key="1">
    <citation type="submission" date="2021-07" db="EMBL/GenBank/DDBJ databases">
        <title>Elsinoe batatas strain:CRI-CJ2 Genome sequencing and assembly.</title>
        <authorList>
            <person name="Huang L."/>
        </authorList>
    </citation>
    <scope>NUCLEOTIDE SEQUENCE</scope>
    <source>
        <strain evidence="1">CRI-CJ2</strain>
    </source>
</reference>
<sequence length="233" mass="26213">MMDGNHDSLPPNLADILSTLSKFATPADQIQQQQSVHPLVDTYGQRQDRFKETTPLRPQPSSGPVIDPATITEWSTGLRCVSKIATQNPNFANAIKSMIANQRKNEMDWYAKRQELKREQAQKGHSATELSSIMKSIGALPTQQSHQPRSDKELKAELDAFDAKIYRAQMQMVAAMTAEMKALGVPFFGIEANLVLPDSSERVQDNATKRITETELQNLQSRMISYLEDMYKE</sequence>
<accession>A0A8K0L2B5</accession>
<dbReference type="OrthoDB" id="5363415at2759"/>
<dbReference type="EMBL" id="JAESVG020000006">
    <property type="protein sequence ID" value="KAG8626898.1"/>
    <property type="molecule type" value="Genomic_DNA"/>
</dbReference>
<gene>
    <name evidence="1" type="ORF">KVT40_005843</name>
</gene>
<dbReference type="Pfam" id="PF10454">
    <property type="entry name" value="DUF2458"/>
    <property type="match status" value="1"/>
</dbReference>
<evidence type="ECO:0000313" key="2">
    <source>
        <dbReference type="Proteomes" id="UP000809789"/>
    </source>
</evidence>
<dbReference type="AlphaFoldDB" id="A0A8K0L2B5"/>
<organism evidence="1 2">
    <name type="scientific">Elsinoe batatas</name>
    <dbReference type="NCBI Taxonomy" id="2601811"/>
    <lineage>
        <taxon>Eukaryota</taxon>
        <taxon>Fungi</taxon>
        <taxon>Dikarya</taxon>
        <taxon>Ascomycota</taxon>
        <taxon>Pezizomycotina</taxon>
        <taxon>Dothideomycetes</taxon>
        <taxon>Dothideomycetidae</taxon>
        <taxon>Myriangiales</taxon>
        <taxon>Elsinoaceae</taxon>
        <taxon>Elsinoe</taxon>
    </lineage>
</organism>
<dbReference type="Proteomes" id="UP000809789">
    <property type="component" value="Unassembled WGS sequence"/>
</dbReference>
<dbReference type="InterPro" id="IPR018858">
    <property type="entry name" value="DUF2458"/>
</dbReference>
<name>A0A8K0L2B5_9PEZI</name>